<protein>
    <recommendedName>
        <fullName evidence="4">Type I restriction modification DNA specificity domain-containing protein</fullName>
    </recommendedName>
</protein>
<evidence type="ECO:0000313" key="6">
    <source>
        <dbReference type="Proteomes" id="UP001501302"/>
    </source>
</evidence>
<dbReference type="Proteomes" id="UP001501302">
    <property type="component" value="Unassembled WGS sequence"/>
</dbReference>
<dbReference type="SUPFAM" id="SSF116734">
    <property type="entry name" value="DNA methylase specificity domain"/>
    <property type="match status" value="2"/>
</dbReference>
<proteinExistence type="inferred from homology"/>
<keyword evidence="3" id="KW-0238">DNA-binding</keyword>
<dbReference type="Pfam" id="PF01420">
    <property type="entry name" value="Methylase_S"/>
    <property type="match status" value="1"/>
</dbReference>
<evidence type="ECO:0000256" key="2">
    <source>
        <dbReference type="ARBA" id="ARBA00022747"/>
    </source>
</evidence>
<dbReference type="PANTHER" id="PTHR30408">
    <property type="entry name" value="TYPE-1 RESTRICTION ENZYME ECOKI SPECIFICITY PROTEIN"/>
    <property type="match status" value="1"/>
</dbReference>
<keyword evidence="2" id="KW-0680">Restriction system</keyword>
<comment type="similarity">
    <text evidence="1">Belongs to the type-I restriction system S methylase family.</text>
</comment>
<reference evidence="6" key="1">
    <citation type="journal article" date="2019" name="Int. J. Syst. Evol. Microbiol.">
        <title>The Global Catalogue of Microorganisms (GCM) 10K type strain sequencing project: providing services to taxonomists for standard genome sequencing and annotation.</title>
        <authorList>
            <consortium name="The Broad Institute Genomics Platform"/>
            <consortium name="The Broad Institute Genome Sequencing Center for Infectious Disease"/>
            <person name="Wu L."/>
            <person name="Ma J."/>
        </authorList>
    </citation>
    <scope>NUCLEOTIDE SEQUENCE [LARGE SCALE GENOMIC DNA]</scope>
    <source>
        <strain evidence="6">JCM 18285</strain>
    </source>
</reference>
<keyword evidence="6" id="KW-1185">Reference proteome</keyword>
<dbReference type="InterPro" id="IPR000055">
    <property type="entry name" value="Restrct_endonuc_typeI_TRD"/>
</dbReference>
<sequence>MTDNENRRIDSEYFRKQFLQFFKNVPNLRPLSYFVKEGYRVVYENTKIIAKKEAEKEGFPYFLQATDLDTPFINTSSLFHVNNGDWLRYPKGRIKKGEILIEVKGKIDKVSIVPDDFPQKTLVSGSLFKLSVNNEISKNVLLCYLICSYGVAFKDRFKTNLLISYVSKPDLYRIPVPSFSDSFQQKVDKIFNVIFESKKISSKIYQQAEKILLKEVGLDTFEPSKEAVNIKSFKNSFGVTGRLDAEYYQLKYEDVITKVIEQNHDKLINLVSIKKSMEPGSANYSDAGLPFMRVADYDKSGLTEPNKKVSFDFVSEYADKIKKLKPKKGTILFSKDGSVGTAYHLRKDFNGITSSAILHLSIKDKTKVLPEYLTLALNSKVVKMQAERDAGGSIILHWRVGEIENVVVPIIDYDKQIQIAKLVEESFKLKKQSEHLLEVAKTAVEIAIEQNEKKAMEYINSNTN</sequence>
<evidence type="ECO:0000256" key="3">
    <source>
        <dbReference type="ARBA" id="ARBA00023125"/>
    </source>
</evidence>
<dbReference type="InterPro" id="IPR044946">
    <property type="entry name" value="Restrct_endonuc_typeI_TRD_sf"/>
</dbReference>
<evidence type="ECO:0000259" key="4">
    <source>
        <dbReference type="Pfam" id="PF01420"/>
    </source>
</evidence>
<comment type="caution">
    <text evidence="5">The sequence shown here is derived from an EMBL/GenBank/DDBJ whole genome shotgun (WGS) entry which is preliminary data.</text>
</comment>
<name>A0ABP9GRT1_9FLAO</name>
<dbReference type="CDD" id="cd16961">
    <property type="entry name" value="RMtype1_S_TRD-CR_like"/>
    <property type="match status" value="1"/>
</dbReference>
<accession>A0ABP9GRT1</accession>
<gene>
    <name evidence="5" type="ORF">GCM10023314_26470</name>
</gene>
<dbReference type="EMBL" id="BAABJJ010000038">
    <property type="protein sequence ID" value="GAA4951742.1"/>
    <property type="molecule type" value="Genomic_DNA"/>
</dbReference>
<evidence type="ECO:0000256" key="1">
    <source>
        <dbReference type="ARBA" id="ARBA00010923"/>
    </source>
</evidence>
<dbReference type="PANTHER" id="PTHR30408:SF12">
    <property type="entry name" value="TYPE I RESTRICTION ENZYME MJAVIII SPECIFICITY SUBUNIT"/>
    <property type="match status" value="1"/>
</dbReference>
<evidence type="ECO:0000313" key="5">
    <source>
        <dbReference type="EMBL" id="GAA4951742.1"/>
    </source>
</evidence>
<feature type="domain" description="Type I restriction modification DNA specificity" evidence="4">
    <location>
        <begin position="289"/>
        <end position="431"/>
    </location>
</feature>
<dbReference type="InterPro" id="IPR052021">
    <property type="entry name" value="Type-I_RS_S_subunit"/>
</dbReference>
<organism evidence="5 6">
    <name type="scientific">Algibacter agarivorans</name>
    <dbReference type="NCBI Taxonomy" id="1109741"/>
    <lineage>
        <taxon>Bacteria</taxon>
        <taxon>Pseudomonadati</taxon>
        <taxon>Bacteroidota</taxon>
        <taxon>Flavobacteriia</taxon>
        <taxon>Flavobacteriales</taxon>
        <taxon>Flavobacteriaceae</taxon>
        <taxon>Algibacter</taxon>
    </lineage>
</organism>
<dbReference type="Gene3D" id="3.90.220.20">
    <property type="entry name" value="DNA methylase specificity domains"/>
    <property type="match status" value="2"/>
</dbReference>